<evidence type="ECO:0000313" key="4">
    <source>
        <dbReference type="Proteomes" id="UP001142592"/>
    </source>
</evidence>
<feature type="transmembrane region" description="Helical" evidence="1">
    <location>
        <begin position="313"/>
        <end position="334"/>
    </location>
</feature>
<keyword evidence="1" id="KW-0812">Transmembrane</keyword>
<evidence type="ECO:0000256" key="1">
    <source>
        <dbReference type="SAM" id="Phobius"/>
    </source>
</evidence>
<organism evidence="3 4">
    <name type="scientific">Pedobacter agri</name>
    <dbReference type="NCBI Taxonomy" id="454586"/>
    <lineage>
        <taxon>Bacteria</taxon>
        <taxon>Pseudomonadati</taxon>
        <taxon>Bacteroidota</taxon>
        <taxon>Sphingobacteriia</taxon>
        <taxon>Sphingobacteriales</taxon>
        <taxon>Sphingobacteriaceae</taxon>
        <taxon>Pedobacter</taxon>
    </lineage>
</organism>
<dbReference type="GO" id="GO:0042834">
    <property type="term" value="F:peptidoglycan binding"/>
    <property type="evidence" value="ECO:0007669"/>
    <property type="project" value="InterPro"/>
</dbReference>
<comment type="caution">
    <text evidence="3">The sequence shown here is derived from an EMBL/GenBank/DDBJ whole genome shotgun (WGS) entry which is preliminary data.</text>
</comment>
<dbReference type="EMBL" id="JAPJUH010000005">
    <property type="protein sequence ID" value="MCX3266878.1"/>
    <property type="molecule type" value="Genomic_DNA"/>
</dbReference>
<dbReference type="Gene3D" id="3.30.70.1070">
    <property type="entry name" value="Sporulation related repeat"/>
    <property type="match status" value="1"/>
</dbReference>
<feature type="domain" description="SPOR" evidence="2">
    <location>
        <begin position="406"/>
        <end position="482"/>
    </location>
</feature>
<proteinExistence type="predicted"/>
<dbReference type="InterPro" id="IPR036680">
    <property type="entry name" value="SPOR-like_sf"/>
</dbReference>
<protein>
    <submittedName>
        <fullName evidence="3">SPOR domain-containing protein</fullName>
    </submittedName>
</protein>
<reference evidence="3" key="1">
    <citation type="submission" date="2022-11" db="EMBL/GenBank/DDBJ databases">
        <authorList>
            <person name="Graham C."/>
            <person name="Newman J.D."/>
        </authorList>
    </citation>
    <scope>NUCLEOTIDE SEQUENCE</scope>
    <source>
        <strain evidence="3">DSM 19486</strain>
    </source>
</reference>
<dbReference type="Pfam" id="PF18174">
    <property type="entry name" value="HU-CCDC81_bac_1"/>
    <property type="match status" value="1"/>
</dbReference>
<dbReference type="AlphaFoldDB" id="A0A9X3IBS4"/>
<dbReference type="SUPFAM" id="SSF110997">
    <property type="entry name" value="Sporulation related repeat"/>
    <property type="match status" value="1"/>
</dbReference>
<accession>A0A9X3IBS4</accession>
<name>A0A9X3IBS4_9SPHI</name>
<dbReference type="Proteomes" id="UP001142592">
    <property type="component" value="Unassembled WGS sequence"/>
</dbReference>
<keyword evidence="1" id="KW-0472">Membrane</keyword>
<evidence type="ECO:0000313" key="3">
    <source>
        <dbReference type="EMBL" id="MCX3266878.1"/>
    </source>
</evidence>
<keyword evidence="1" id="KW-1133">Transmembrane helix</keyword>
<dbReference type="InterPro" id="IPR007730">
    <property type="entry name" value="SPOR-like_dom"/>
</dbReference>
<evidence type="ECO:0000259" key="2">
    <source>
        <dbReference type="PROSITE" id="PS51724"/>
    </source>
</evidence>
<sequence length="489" mass="55202">MNILSYLLELLQQRKEVGISGLGTFYKKKSPGRYDKEKQSFLPPSYTLNFSSDVKLDQSLADYISAQRNISVESADYYISQFVGEVKQKLEEEHEADLENIGRLFFTEYEGLSFEAAKNINYGSEFYGLPPLAEVSAEESEPAPKDEDDEIYDEIAEAPLSPTEPKATAHIHPIIENIELDEVNDDLKNTLKHTEKQAEEHDVPEFIKEQHATHPNRFGHTPEDEEAVRALHKDNVPVPEAVVEQHEENPERFGHTPESEVPKTYINLEEETPKEETVIEAPSFIKEQHAEHPNRFGHDPIINQTDQEEEKSVWPKILIAIFALLLIGVIIYFIKPDLFNRQTATNPPVLVPVVDSPKNGVDTTKIKQDSIAKTDSILKANQVGVMKKDTAQAKTSVNTKQTPVVSPEKTMFHVIAVSYETEAAAQRYIAKVKKIGLNATIAKMEGKRKKVSIASFPTKDEATKQKDILQKKLKGEGFYVKEIKNNTQP</sequence>
<dbReference type="Pfam" id="PF18175">
    <property type="entry name" value="HU-CCDC81_bac_2"/>
    <property type="match status" value="1"/>
</dbReference>
<dbReference type="PROSITE" id="PS51724">
    <property type="entry name" value="SPOR"/>
    <property type="match status" value="1"/>
</dbReference>
<dbReference type="InterPro" id="IPR041268">
    <property type="entry name" value="HU-CCDC81_bac_2"/>
</dbReference>
<gene>
    <name evidence="3" type="ORF">OQZ29_19115</name>
</gene>
<dbReference type="RefSeq" id="WP_010602388.1">
    <property type="nucleotide sequence ID" value="NZ_JAPJUH010000005.1"/>
</dbReference>
<dbReference type="Pfam" id="PF05036">
    <property type="entry name" value="SPOR"/>
    <property type="match status" value="1"/>
</dbReference>
<keyword evidence="4" id="KW-1185">Reference proteome</keyword>
<dbReference type="InterPro" id="IPR040495">
    <property type="entry name" value="HU-CCDC81_bac_1"/>
</dbReference>